<feature type="transmembrane region" description="Helical" evidence="5">
    <location>
        <begin position="192"/>
        <end position="209"/>
    </location>
</feature>
<keyword evidence="3 6" id="KW-0732">Signal</keyword>
<dbReference type="InterPro" id="IPR032694">
    <property type="entry name" value="CopC/D"/>
</dbReference>
<feature type="transmembrane region" description="Helical" evidence="5">
    <location>
        <begin position="290"/>
        <end position="311"/>
    </location>
</feature>
<keyword evidence="5" id="KW-1133">Transmembrane helix</keyword>
<feature type="signal peptide" evidence="6">
    <location>
        <begin position="1"/>
        <end position="30"/>
    </location>
</feature>
<dbReference type="AlphaFoldDB" id="A0A3M8D3B0"/>
<feature type="domain" description="CopC" evidence="7">
    <location>
        <begin position="29"/>
        <end position="124"/>
    </location>
</feature>
<organism evidence="8 9">
    <name type="scientific">Brevibacillus fluminis</name>
    <dbReference type="NCBI Taxonomy" id="511487"/>
    <lineage>
        <taxon>Bacteria</taxon>
        <taxon>Bacillati</taxon>
        <taxon>Bacillota</taxon>
        <taxon>Bacilli</taxon>
        <taxon>Bacillales</taxon>
        <taxon>Paenibacillaceae</taxon>
        <taxon>Brevibacillus</taxon>
    </lineage>
</organism>
<feature type="transmembrane region" description="Helical" evidence="5">
    <location>
        <begin position="258"/>
        <end position="278"/>
    </location>
</feature>
<protein>
    <recommendedName>
        <fullName evidence="7">CopC domain-containing protein</fullName>
    </recommendedName>
</protein>
<keyword evidence="4" id="KW-0186">Copper</keyword>
<feature type="transmembrane region" description="Helical" evidence="5">
    <location>
        <begin position="357"/>
        <end position="378"/>
    </location>
</feature>
<dbReference type="InterPro" id="IPR014755">
    <property type="entry name" value="Cu-Rt/internalin_Ig-like"/>
</dbReference>
<keyword evidence="5" id="KW-0472">Membrane</keyword>
<keyword evidence="2" id="KW-0479">Metal-binding</keyword>
<dbReference type="PANTHER" id="PTHR34820:SF4">
    <property type="entry name" value="INNER MEMBRANE PROTEIN YEBZ"/>
    <property type="match status" value="1"/>
</dbReference>
<dbReference type="GO" id="GO:0042597">
    <property type="term" value="C:periplasmic space"/>
    <property type="evidence" value="ECO:0007669"/>
    <property type="project" value="InterPro"/>
</dbReference>
<comment type="subcellular location">
    <subcellularLocation>
        <location evidence="1">Cell envelope</location>
    </subcellularLocation>
</comment>
<dbReference type="GO" id="GO:0005886">
    <property type="term" value="C:plasma membrane"/>
    <property type="evidence" value="ECO:0007669"/>
    <property type="project" value="TreeGrafter"/>
</dbReference>
<feature type="transmembrane region" description="Helical" evidence="5">
    <location>
        <begin position="394"/>
        <end position="412"/>
    </location>
</feature>
<feature type="transmembrane region" description="Helical" evidence="5">
    <location>
        <begin position="323"/>
        <end position="345"/>
    </location>
</feature>
<feature type="chain" id="PRO_5017998531" description="CopC domain-containing protein" evidence="6">
    <location>
        <begin position="31"/>
        <end position="437"/>
    </location>
</feature>
<evidence type="ECO:0000313" key="9">
    <source>
        <dbReference type="Proteomes" id="UP000271031"/>
    </source>
</evidence>
<dbReference type="GO" id="GO:0005507">
    <property type="term" value="F:copper ion binding"/>
    <property type="evidence" value="ECO:0007669"/>
    <property type="project" value="InterPro"/>
</dbReference>
<dbReference type="GO" id="GO:0030313">
    <property type="term" value="C:cell envelope"/>
    <property type="evidence" value="ECO:0007669"/>
    <property type="project" value="UniProtKB-SubCell"/>
</dbReference>
<dbReference type="Proteomes" id="UP000271031">
    <property type="component" value="Unassembled WGS sequence"/>
</dbReference>
<evidence type="ECO:0000256" key="3">
    <source>
        <dbReference type="ARBA" id="ARBA00022729"/>
    </source>
</evidence>
<dbReference type="Gene3D" id="2.60.40.1220">
    <property type="match status" value="1"/>
</dbReference>
<dbReference type="GO" id="GO:0006825">
    <property type="term" value="P:copper ion transport"/>
    <property type="evidence" value="ECO:0007669"/>
    <property type="project" value="InterPro"/>
</dbReference>
<evidence type="ECO:0000313" key="8">
    <source>
        <dbReference type="EMBL" id="RNB82081.1"/>
    </source>
</evidence>
<dbReference type="GO" id="GO:0046688">
    <property type="term" value="P:response to copper ion"/>
    <property type="evidence" value="ECO:0007669"/>
    <property type="project" value="InterPro"/>
</dbReference>
<evidence type="ECO:0000256" key="2">
    <source>
        <dbReference type="ARBA" id="ARBA00022723"/>
    </source>
</evidence>
<keyword evidence="9" id="KW-1185">Reference proteome</keyword>
<dbReference type="SUPFAM" id="SSF81296">
    <property type="entry name" value="E set domains"/>
    <property type="match status" value="1"/>
</dbReference>
<proteinExistence type="predicted"/>
<dbReference type="PANTHER" id="PTHR34820">
    <property type="entry name" value="INNER MEMBRANE PROTEIN YEBZ"/>
    <property type="match status" value="1"/>
</dbReference>
<evidence type="ECO:0000256" key="4">
    <source>
        <dbReference type="ARBA" id="ARBA00023008"/>
    </source>
</evidence>
<reference evidence="8 9" key="1">
    <citation type="submission" date="2018-10" db="EMBL/GenBank/DDBJ databases">
        <title>Phylogenomics of Brevibacillus.</title>
        <authorList>
            <person name="Dunlap C."/>
        </authorList>
    </citation>
    <scope>NUCLEOTIDE SEQUENCE [LARGE SCALE GENOMIC DNA]</scope>
    <source>
        <strain evidence="8 9">JCM 15716</strain>
    </source>
</reference>
<evidence type="ECO:0000259" key="7">
    <source>
        <dbReference type="Pfam" id="PF04234"/>
    </source>
</evidence>
<dbReference type="InterPro" id="IPR007348">
    <property type="entry name" value="CopC_dom"/>
</dbReference>
<keyword evidence="5" id="KW-0812">Transmembrane</keyword>
<sequence>MMAMKHIRMVLSFAILFLLCLQTPSVSAHAGLVGTSPKNGEIVKAAPTKITLRFTETLEPGLVSIRLYDWNANEISIEKPKLQRGDASTVYADLPTLAQGSYTVVWSVVSEDGHPVKDTLLFSVGVKSASVKAPNENPNAKYAASLNSLFLIITRYVTQGMILLMGGLVFVSWRAAKHSLPSFREILGKNMMYSWLLPLLGMLMLWLLYEATLPEVNLTKALLNGDWGLLGQSPFAVMILVSTLLLLLTAIPRMETGWYITMWLLVVTVQALGGHVWGIEPLALSIIARVMHVLTVSLWLGALFYLVLISVQGKRENAPFKAFFLRLVAVAAFCTLASGAVLLMIQTDFSSIIGSTGTWSCLLLGKLLAVAAMLFLAWRQTRSWRGGESLKQTLLRVETILGLIALLAGVWMSQTQYPLPAAAHDHQHVEYKQGESK</sequence>
<evidence type="ECO:0000256" key="6">
    <source>
        <dbReference type="SAM" id="SignalP"/>
    </source>
</evidence>
<feature type="transmembrane region" description="Helical" evidence="5">
    <location>
        <begin position="229"/>
        <end position="251"/>
    </location>
</feature>
<gene>
    <name evidence="8" type="ORF">EDM56_24190</name>
</gene>
<dbReference type="InterPro" id="IPR014756">
    <property type="entry name" value="Ig_E-set"/>
</dbReference>
<evidence type="ECO:0000256" key="5">
    <source>
        <dbReference type="SAM" id="Phobius"/>
    </source>
</evidence>
<dbReference type="OrthoDB" id="2353937at2"/>
<dbReference type="EMBL" id="RHHQ01000021">
    <property type="protein sequence ID" value="RNB82081.1"/>
    <property type="molecule type" value="Genomic_DNA"/>
</dbReference>
<comment type="caution">
    <text evidence="8">The sequence shown here is derived from an EMBL/GenBank/DDBJ whole genome shotgun (WGS) entry which is preliminary data.</text>
</comment>
<name>A0A3M8D3B0_9BACL</name>
<accession>A0A3M8D3B0</accession>
<dbReference type="Pfam" id="PF04234">
    <property type="entry name" value="CopC"/>
    <property type="match status" value="1"/>
</dbReference>
<feature type="transmembrane region" description="Helical" evidence="5">
    <location>
        <begin position="149"/>
        <end position="171"/>
    </location>
</feature>
<evidence type="ECO:0000256" key="1">
    <source>
        <dbReference type="ARBA" id="ARBA00004196"/>
    </source>
</evidence>